<organism evidence="2 3">
    <name type="scientific">Deinococcus phoenicis</name>
    <dbReference type="NCBI Taxonomy" id="1476583"/>
    <lineage>
        <taxon>Bacteria</taxon>
        <taxon>Thermotogati</taxon>
        <taxon>Deinococcota</taxon>
        <taxon>Deinococci</taxon>
        <taxon>Deinococcales</taxon>
        <taxon>Deinococcaceae</taxon>
        <taxon>Deinococcus</taxon>
    </lineage>
</organism>
<evidence type="ECO:0000256" key="1">
    <source>
        <dbReference type="SAM" id="MobiDB-lite"/>
    </source>
</evidence>
<dbReference type="PATRIC" id="fig|1476583.3.peg.582"/>
<dbReference type="AlphaFoldDB" id="A0A016QTZ2"/>
<comment type="caution">
    <text evidence="2">The sequence shown here is derived from an EMBL/GenBank/DDBJ whole genome shotgun (WGS) entry which is preliminary data.</text>
</comment>
<name>A0A016QTZ2_9DEIO</name>
<evidence type="ECO:0000313" key="3">
    <source>
        <dbReference type="Proteomes" id="UP000020492"/>
    </source>
</evidence>
<reference evidence="2 3" key="1">
    <citation type="submission" date="2014-03" db="EMBL/GenBank/DDBJ databases">
        <title>Draft genome sequence of Deinococcus phoenicis 1P10ME.</title>
        <authorList>
            <person name="Stepanov V.G."/>
            <person name="Vaishampayan P."/>
            <person name="Venkateswaran K."/>
            <person name="Fox G.E."/>
        </authorList>
    </citation>
    <scope>NUCLEOTIDE SEQUENCE [LARGE SCALE GENOMIC DNA]</scope>
    <source>
        <strain evidence="2 3">1P10ME</strain>
    </source>
</reference>
<sequence length="38" mass="4145">MDDQINNVTGDRRGVVPTDVNPTLAENTTRNSEGVFDP</sequence>
<feature type="region of interest" description="Disordered" evidence="1">
    <location>
        <begin position="1"/>
        <end position="38"/>
    </location>
</feature>
<keyword evidence="3" id="KW-1185">Reference proteome</keyword>
<proteinExistence type="predicted"/>
<dbReference type="EMBL" id="JHAC01000009">
    <property type="protein sequence ID" value="EYB69269.1"/>
    <property type="molecule type" value="Genomic_DNA"/>
</dbReference>
<feature type="compositionally biased region" description="Polar residues" evidence="1">
    <location>
        <begin position="20"/>
        <end position="32"/>
    </location>
</feature>
<accession>A0A016QTZ2</accession>
<gene>
    <name evidence="2" type="ORF">DEIPH_ctg009orf0007</name>
</gene>
<protein>
    <submittedName>
        <fullName evidence="2">Uncharacterized protein</fullName>
    </submittedName>
</protein>
<evidence type="ECO:0000313" key="2">
    <source>
        <dbReference type="EMBL" id="EYB69269.1"/>
    </source>
</evidence>
<dbReference type="Proteomes" id="UP000020492">
    <property type="component" value="Unassembled WGS sequence"/>
</dbReference>